<evidence type="ECO:0000256" key="5">
    <source>
        <dbReference type="ARBA" id="ARBA00022989"/>
    </source>
</evidence>
<feature type="transmembrane region" description="Helical" evidence="7">
    <location>
        <begin position="86"/>
        <end position="107"/>
    </location>
</feature>
<keyword evidence="5 7" id="KW-1133">Transmembrane helix</keyword>
<feature type="transmembrane region" description="Helical" evidence="7">
    <location>
        <begin position="154"/>
        <end position="176"/>
    </location>
</feature>
<dbReference type="Proteomes" id="UP000030351">
    <property type="component" value="Unassembled WGS sequence"/>
</dbReference>
<dbReference type="HAMAP" id="MF_01067">
    <property type="entry name" value="UPF0259"/>
    <property type="match status" value="1"/>
</dbReference>
<protein>
    <recommendedName>
        <fullName evidence="7">UPF0259 membrane protein NG99_01895</fullName>
    </recommendedName>
</protein>
<name>A0A0A3Z9V1_9GAMM</name>
<comment type="caution">
    <text evidence="8">The sequence shown here is derived from an EMBL/GenBank/DDBJ whole genome shotgun (WGS) entry which is preliminary data.</text>
</comment>
<evidence type="ECO:0000313" key="8">
    <source>
        <dbReference type="EMBL" id="KGT95665.1"/>
    </source>
</evidence>
<dbReference type="EMBL" id="JRUQ01000007">
    <property type="protein sequence ID" value="KGT95665.1"/>
    <property type="molecule type" value="Genomic_DNA"/>
</dbReference>
<reference evidence="8 9" key="1">
    <citation type="submission" date="2014-10" db="EMBL/GenBank/DDBJ databases">
        <title>Genome sequence of Erwinia typographi M043b.</title>
        <authorList>
            <person name="Chan K.-G."/>
            <person name="Tan W.-S."/>
        </authorList>
    </citation>
    <scope>NUCLEOTIDE SEQUENCE [LARGE SCALE GENOMIC DNA]</scope>
    <source>
        <strain evidence="8 9">M043b</strain>
    </source>
</reference>
<evidence type="ECO:0000256" key="4">
    <source>
        <dbReference type="ARBA" id="ARBA00022692"/>
    </source>
</evidence>
<dbReference type="Pfam" id="PF06790">
    <property type="entry name" value="UPF0259"/>
    <property type="match status" value="1"/>
</dbReference>
<dbReference type="eggNOG" id="ENOG502Z96Y">
    <property type="taxonomic scope" value="Bacteria"/>
</dbReference>
<dbReference type="STRING" id="371042.NG99_01895"/>
<accession>A0A0A3Z9V1</accession>
<evidence type="ECO:0000256" key="7">
    <source>
        <dbReference type="HAMAP-Rule" id="MF_01067"/>
    </source>
</evidence>
<proteinExistence type="inferred from homology"/>
<evidence type="ECO:0000256" key="3">
    <source>
        <dbReference type="ARBA" id="ARBA00022475"/>
    </source>
</evidence>
<feature type="transmembrane region" description="Helical" evidence="7">
    <location>
        <begin position="188"/>
        <end position="208"/>
    </location>
</feature>
<keyword evidence="3 7" id="KW-1003">Cell membrane</keyword>
<keyword evidence="9" id="KW-1185">Reference proteome</keyword>
<sequence length="245" mass="25988">MSFTAGSLYRDTGNFFRHQLLTIVLMSLLTSFITVLIGHALTPGPDQLSLLTEGDAGSGMSLLEMVQNMSPDQQRVLLRASAAGTFASLIGNTLLLGGMLSLIPMVSAGQRVSALRAIGASAPTLPRLLLLVFLMTLVIQLGFMALVVPGLALAVLLSLSPVILATEKVGIFGAMRTSIRLVWSQMKVVSPAVAVWLLAKVAVLLLASSMTVLPANVASVVLNALSNLISAILVIYLYRLYMLLR</sequence>
<dbReference type="AlphaFoldDB" id="A0A0A3Z9V1"/>
<keyword evidence="6 7" id="KW-0472">Membrane</keyword>
<feature type="transmembrane region" description="Helical" evidence="7">
    <location>
        <begin position="128"/>
        <end position="148"/>
    </location>
</feature>
<dbReference type="OrthoDB" id="6454524at2"/>
<evidence type="ECO:0000256" key="1">
    <source>
        <dbReference type="ARBA" id="ARBA00004429"/>
    </source>
</evidence>
<dbReference type="NCBIfam" id="NF002774">
    <property type="entry name" value="PRK02868.1"/>
    <property type="match status" value="1"/>
</dbReference>
<feature type="transmembrane region" description="Helical" evidence="7">
    <location>
        <begin position="220"/>
        <end position="241"/>
    </location>
</feature>
<dbReference type="InterPro" id="IPR009627">
    <property type="entry name" value="UPF0259"/>
</dbReference>
<keyword evidence="4 7" id="KW-0812">Transmembrane</keyword>
<comment type="subcellular location">
    <subcellularLocation>
        <location evidence="1">Cell inner membrane</location>
        <topology evidence="1">Multi-pass membrane protein</topology>
    </subcellularLocation>
    <subcellularLocation>
        <location evidence="7">Cell membrane</location>
        <topology evidence="7">Multi-pass membrane protein</topology>
    </subcellularLocation>
</comment>
<dbReference type="GO" id="GO:0005886">
    <property type="term" value="C:plasma membrane"/>
    <property type="evidence" value="ECO:0007669"/>
    <property type="project" value="UniProtKB-SubCell"/>
</dbReference>
<dbReference type="RefSeq" id="WP_034887835.1">
    <property type="nucleotide sequence ID" value="NZ_JRUQ01000007.1"/>
</dbReference>
<evidence type="ECO:0000256" key="6">
    <source>
        <dbReference type="ARBA" id="ARBA00023136"/>
    </source>
</evidence>
<evidence type="ECO:0000256" key="2">
    <source>
        <dbReference type="ARBA" id="ARBA00005633"/>
    </source>
</evidence>
<feature type="transmembrane region" description="Helical" evidence="7">
    <location>
        <begin position="20"/>
        <end position="41"/>
    </location>
</feature>
<organism evidence="8 9">
    <name type="scientific">Erwinia typographi</name>
    <dbReference type="NCBI Taxonomy" id="371042"/>
    <lineage>
        <taxon>Bacteria</taxon>
        <taxon>Pseudomonadati</taxon>
        <taxon>Pseudomonadota</taxon>
        <taxon>Gammaproteobacteria</taxon>
        <taxon>Enterobacterales</taxon>
        <taxon>Erwiniaceae</taxon>
        <taxon>Erwinia</taxon>
    </lineage>
</organism>
<evidence type="ECO:0000313" key="9">
    <source>
        <dbReference type="Proteomes" id="UP000030351"/>
    </source>
</evidence>
<gene>
    <name evidence="8" type="ORF">NG99_01895</name>
</gene>
<comment type="similarity">
    <text evidence="2 7">Belongs to the UPF0259 family.</text>
</comment>